<organism evidence="2 3">
    <name type="scientific">Capronia epimyces CBS 606.96</name>
    <dbReference type="NCBI Taxonomy" id="1182542"/>
    <lineage>
        <taxon>Eukaryota</taxon>
        <taxon>Fungi</taxon>
        <taxon>Dikarya</taxon>
        <taxon>Ascomycota</taxon>
        <taxon>Pezizomycotina</taxon>
        <taxon>Eurotiomycetes</taxon>
        <taxon>Chaetothyriomycetidae</taxon>
        <taxon>Chaetothyriales</taxon>
        <taxon>Herpotrichiellaceae</taxon>
        <taxon>Capronia</taxon>
    </lineage>
</organism>
<proteinExistence type="predicted"/>
<feature type="region of interest" description="Disordered" evidence="1">
    <location>
        <begin position="203"/>
        <end position="266"/>
    </location>
</feature>
<protein>
    <submittedName>
        <fullName evidence="2">Uncharacterized protein</fullName>
    </submittedName>
</protein>
<reference evidence="2 3" key="1">
    <citation type="submission" date="2013-03" db="EMBL/GenBank/DDBJ databases">
        <title>The Genome Sequence of Capronia epimyces CBS 606.96.</title>
        <authorList>
            <consortium name="The Broad Institute Genomics Platform"/>
            <person name="Cuomo C."/>
            <person name="de Hoog S."/>
            <person name="Gorbushina A."/>
            <person name="Walker B."/>
            <person name="Young S.K."/>
            <person name="Zeng Q."/>
            <person name="Gargeya S."/>
            <person name="Fitzgerald M."/>
            <person name="Haas B."/>
            <person name="Abouelleil A."/>
            <person name="Allen A.W."/>
            <person name="Alvarado L."/>
            <person name="Arachchi H.M."/>
            <person name="Berlin A.M."/>
            <person name="Chapman S.B."/>
            <person name="Gainer-Dewar J."/>
            <person name="Goldberg J."/>
            <person name="Griggs A."/>
            <person name="Gujja S."/>
            <person name="Hansen M."/>
            <person name="Howarth C."/>
            <person name="Imamovic A."/>
            <person name="Ireland A."/>
            <person name="Larimer J."/>
            <person name="McCowan C."/>
            <person name="Murphy C."/>
            <person name="Pearson M."/>
            <person name="Poon T.W."/>
            <person name="Priest M."/>
            <person name="Roberts A."/>
            <person name="Saif S."/>
            <person name="Shea T."/>
            <person name="Sisk P."/>
            <person name="Sykes S."/>
            <person name="Wortman J."/>
            <person name="Nusbaum C."/>
            <person name="Birren B."/>
        </authorList>
    </citation>
    <scope>NUCLEOTIDE SEQUENCE [LARGE SCALE GENOMIC DNA]</scope>
    <source>
        <strain evidence="2 3">CBS 606.96</strain>
    </source>
</reference>
<accession>W9Y7C1</accession>
<evidence type="ECO:0000313" key="3">
    <source>
        <dbReference type="Proteomes" id="UP000019478"/>
    </source>
</evidence>
<dbReference type="EMBL" id="AMGY01000004">
    <property type="protein sequence ID" value="EXJ85146.1"/>
    <property type="molecule type" value="Genomic_DNA"/>
</dbReference>
<dbReference type="HOGENOM" id="CLU_487433_0_0_1"/>
<dbReference type="OrthoDB" id="4109395at2759"/>
<evidence type="ECO:0000256" key="1">
    <source>
        <dbReference type="SAM" id="MobiDB-lite"/>
    </source>
</evidence>
<dbReference type="RefSeq" id="XP_007734131.1">
    <property type="nucleotide sequence ID" value="XM_007735941.1"/>
</dbReference>
<feature type="compositionally biased region" description="Low complexity" evidence="1">
    <location>
        <begin position="225"/>
        <end position="243"/>
    </location>
</feature>
<evidence type="ECO:0000313" key="2">
    <source>
        <dbReference type="EMBL" id="EXJ85146.1"/>
    </source>
</evidence>
<feature type="region of interest" description="Disordered" evidence="1">
    <location>
        <begin position="369"/>
        <end position="399"/>
    </location>
</feature>
<feature type="compositionally biased region" description="Low complexity" evidence="1">
    <location>
        <begin position="369"/>
        <end position="394"/>
    </location>
</feature>
<name>W9Y7C1_9EURO</name>
<gene>
    <name evidence="2" type="ORF">A1O3_05821</name>
</gene>
<comment type="caution">
    <text evidence="2">The sequence shown here is derived from an EMBL/GenBank/DDBJ whole genome shotgun (WGS) entry which is preliminary data.</text>
</comment>
<dbReference type="Proteomes" id="UP000019478">
    <property type="component" value="Unassembled WGS sequence"/>
</dbReference>
<dbReference type="AlphaFoldDB" id="W9Y7C1"/>
<sequence>MVLHIVFVDTLERPLSYDWGTNVYEACPACISAHELRTCDGETAVTFHLCKKHATLCDDNNNTEKVLLNEIRRMMHPLYSAVPLPGVSRQELGKDIKISVVSEKPEPKKRFNFRNKSASTDVARELLPYPTIRYAHAEGCNYSEQPQVVVKSAEEVQMMDQFAKQRLLHIKALLAADVDAILDDQGRDARDCIDEFIKQQRQERELECRSRSRSRSRSHWEFDSNSDLSSPAASASPCASTGSLMSGRGSGHGRDPGATVVGDHDSNTTANKLKLKHKHHQNRHLHIDLKLAFETDARKTLVAEMTRLEQSIPLSRPAKALYFKRCNGEYRNGVGDILVKNDVVSSRSPWAPISANNYGYAVLKPSKASGSDHSAPASSPAEPSSSSSSSSSTSLDGDFLARLPPPTRFKFTTDILMAREDMVRTGAVGAYDLCLTCWDFNRLERTATVNEK</sequence>
<keyword evidence="3" id="KW-1185">Reference proteome</keyword>
<dbReference type="GeneID" id="19169931"/>